<sequence>MQFEWTGDQAELETSGDKEDQFYSALFSGTNALNGYNFAFYNNEPITVEYSAQYKSNGSLVGIATKSGFAAEWRAYDDNWTWYSQWYEFIYDY</sequence>
<dbReference type="EMBL" id="NOWF01000002">
    <property type="protein sequence ID" value="OYD08986.1"/>
    <property type="molecule type" value="Genomic_DNA"/>
</dbReference>
<proteinExistence type="predicted"/>
<evidence type="ECO:0000313" key="2">
    <source>
        <dbReference type="Proteomes" id="UP000215459"/>
    </source>
</evidence>
<gene>
    <name evidence="1" type="ORF">CHM34_04220</name>
</gene>
<reference evidence="1 2" key="1">
    <citation type="submission" date="2017-07" db="EMBL/GenBank/DDBJ databases">
        <title>The genome sequence of Paludifilum halophilum highlights mechanisms for microbial adaptation to high salt environemnts.</title>
        <authorList>
            <person name="Belbahri L."/>
        </authorList>
    </citation>
    <scope>NUCLEOTIDE SEQUENCE [LARGE SCALE GENOMIC DNA]</scope>
    <source>
        <strain evidence="1 2">DSM 102817</strain>
    </source>
</reference>
<keyword evidence="2" id="KW-1185">Reference proteome</keyword>
<organism evidence="1 2">
    <name type="scientific">Paludifilum halophilum</name>
    <dbReference type="NCBI Taxonomy" id="1642702"/>
    <lineage>
        <taxon>Bacteria</taxon>
        <taxon>Bacillati</taxon>
        <taxon>Bacillota</taxon>
        <taxon>Bacilli</taxon>
        <taxon>Bacillales</taxon>
        <taxon>Thermoactinomycetaceae</taxon>
        <taxon>Paludifilum</taxon>
    </lineage>
</organism>
<accession>A0A235B9P4</accession>
<name>A0A235B9P4_9BACL</name>
<dbReference type="Proteomes" id="UP000215459">
    <property type="component" value="Unassembled WGS sequence"/>
</dbReference>
<dbReference type="RefSeq" id="WP_094263334.1">
    <property type="nucleotide sequence ID" value="NZ_NOWF01000002.1"/>
</dbReference>
<evidence type="ECO:0000313" key="1">
    <source>
        <dbReference type="EMBL" id="OYD08986.1"/>
    </source>
</evidence>
<comment type="caution">
    <text evidence="1">The sequence shown here is derived from an EMBL/GenBank/DDBJ whole genome shotgun (WGS) entry which is preliminary data.</text>
</comment>
<dbReference type="AlphaFoldDB" id="A0A235B9P4"/>
<protein>
    <submittedName>
        <fullName evidence="1">Uncharacterized protein</fullName>
    </submittedName>
</protein>